<dbReference type="InterPro" id="IPR047140">
    <property type="entry name" value="LabA"/>
</dbReference>
<dbReference type="GO" id="GO:0004540">
    <property type="term" value="F:RNA nuclease activity"/>
    <property type="evidence" value="ECO:0007669"/>
    <property type="project" value="InterPro"/>
</dbReference>
<evidence type="ECO:0000313" key="3">
    <source>
        <dbReference type="Proteomes" id="UP000230033"/>
    </source>
</evidence>
<dbReference type="AlphaFoldDB" id="A0A2H0WMV3"/>
<dbReference type="PANTHER" id="PTHR35458">
    <property type="entry name" value="SLR0755 PROTEIN"/>
    <property type="match status" value="1"/>
</dbReference>
<comment type="caution">
    <text evidence="2">The sequence shown here is derived from an EMBL/GenBank/DDBJ whole genome shotgun (WGS) entry which is preliminary data.</text>
</comment>
<dbReference type="Pfam" id="PF01936">
    <property type="entry name" value="NYN"/>
    <property type="match status" value="1"/>
</dbReference>
<protein>
    <recommendedName>
        <fullName evidence="1">NYN domain-containing protein</fullName>
    </recommendedName>
</protein>
<dbReference type="EMBL" id="PEZJ01000017">
    <property type="protein sequence ID" value="PIS13976.1"/>
    <property type="molecule type" value="Genomic_DNA"/>
</dbReference>
<dbReference type="Proteomes" id="UP000230033">
    <property type="component" value="Unassembled WGS sequence"/>
</dbReference>
<name>A0A2H0WMV3_9BACT</name>
<evidence type="ECO:0000313" key="2">
    <source>
        <dbReference type="EMBL" id="PIS13976.1"/>
    </source>
</evidence>
<reference evidence="3" key="1">
    <citation type="submission" date="2017-09" db="EMBL/GenBank/DDBJ databases">
        <title>Depth-based differentiation of microbial function through sediment-hosted aquifers and enrichment of novel symbionts in the deep terrestrial subsurface.</title>
        <authorList>
            <person name="Probst A.J."/>
            <person name="Ladd B."/>
            <person name="Jarett J.K."/>
            <person name="Geller-Mcgrath D.E."/>
            <person name="Sieber C.M.K."/>
            <person name="Emerson J.B."/>
            <person name="Anantharaman K."/>
            <person name="Thomas B.C."/>
            <person name="Malmstrom R."/>
            <person name="Stieglmeier M."/>
            <person name="Klingl A."/>
            <person name="Woyke T."/>
            <person name="Ryan C.M."/>
            <person name="Banfield J.F."/>
        </authorList>
    </citation>
    <scope>NUCLEOTIDE SEQUENCE [LARGE SCALE GENOMIC DNA]</scope>
</reference>
<dbReference type="PANTHER" id="PTHR35458:SF2">
    <property type="entry name" value="SLR0755 PROTEIN"/>
    <property type="match status" value="1"/>
</dbReference>
<dbReference type="Gene3D" id="3.40.50.1010">
    <property type="entry name" value="5'-nuclease"/>
    <property type="match status" value="1"/>
</dbReference>
<dbReference type="InterPro" id="IPR021139">
    <property type="entry name" value="NYN"/>
</dbReference>
<feature type="domain" description="NYN" evidence="1">
    <location>
        <begin position="13"/>
        <end position="149"/>
    </location>
</feature>
<organism evidence="2 3">
    <name type="scientific">Candidatus Shapirobacteria bacterium CG09_land_8_20_14_0_10_47_13</name>
    <dbReference type="NCBI Taxonomy" id="1974481"/>
    <lineage>
        <taxon>Bacteria</taxon>
        <taxon>Candidatus Shapironibacteriota</taxon>
    </lineage>
</organism>
<sequence>MEMKEFKLKLRGKTAVFIDWANVYHWKDSLKKEIDLEKIYRYLRGYKQIKEINFYFGTDIHPASEGQSKTAQKIGYRVITKPVKYLPKKTESGEIVWVRKCDFDLEIGLDCFERLEKFDCFIFFSGDGDFATLYDRLIKRKKPVIVVYMYGHLGKEVWEMKRGIFKVSIKKLGADLYKKMTPNRRLGAQLDSLYHRKGKAVKG</sequence>
<evidence type="ECO:0000259" key="1">
    <source>
        <dbReference type="Pfam" id="PF01936"/>
    </source>
</evidence>
<proteinExistence type="predicted"/>
<gene>
    <name evidence="2" type="ORF">COT65_01270</name>
</gene>
<accession>A0A2H0WMV3</accession>